<dbReference type="OrthoDB" id="5294130at2"/>
<evidence type="ECO:0000313" key="4">
    <source>
        <dbReference type="Proteomes" id="UP000051634"/>
    </source>
</evidence>
<dbReference type="Proteomes" id="UP000051634">
    <property type="component" value="Unassembled WGS sequence"/>
</dbReference>
<dbReference type="Proteomes" id="UP000051276">
    <property type="component" value="Unassembled WGS sequence"/>
</dbReference>
<comment type="caution">
    <text evidence="2">The sequence shown here is derived from an EMBL/GenBank/DDBJ whole genome shotgun (WGS) entry which is preliminary data.</text>
</comment>
<keyword evidence="4" id="KW-1185">Reference proteome</keyword>
<dbReference type="STRING" id="54398.Ga0074115_102192"/>
<dbReference type="EMBL" id="LMXI01000425">
    <property type="protein sequence ID" value="KRT57998.1"/>
    <property type="molecule type" value="Genomic_DNA"/>
</dbReference>
<evidence type="ECO:0000313" key="1">
    <source>
        <dbReference type="EMBL" id="KRT54090.1"/>
    </source>
</evidence>
<name>A0A0T5Z683_9GAMM</name>
<sequence length="201" mass="22874">MKADKRELQRRIAYEAARILTEQRSGDYAYASRKAANRLGLNDLRQMPRREEIEEALREQQRLFLGEQQTSALQQLQRDALEAMHALSRFLPLLIGAVQAGTADRNSAIQLLLFADTPEEVIFALSDLNIPWRDSEHLLRFGNGHPKPMPSFRFRAGESAFELIVLPPKGRYSRPIEPGSDQPIRSINRDQLSALLNQTPT</sequence>
<proteinExistence type="predicted"/>
<dbReference type="RefSeq" id="WP_057956452.1">
    <property type="nucleotide sequence ID" value="NZ_KQ556930.1"/>
</dbReference>
<accession>A0A0T5Z683</accession>
<dbReference type="EMBL" id="LDXT01000094">
    <property type="protein sequence ID" value="KRT54090.1"/>
    <property type="molecule type" value="Genomic_DNA"/>
</dbReference>
<protein>
    <recommendedName>
        <fullName evidence="5">Nucleotidyltransferase</fullName>
    </recommendedName>
</protein>
<reference evidence="3 4" key="1">
    <citation type="submission" date="2015-11" db="EMBL/GenBank/DDBJ databases">
        <title>The genome of Candidatus Endoriftia persephone in Ridgeia piscesae and population structure of the North Eastern Pacific vestimentiferan symbionts.</title>
        <authorList>
            <person name="Perez M."/>
            <person name="Juniper K.S."/>
        </authorList>
    </citation>
    <scope>NUCLEOTIDE SEQUENCE [LARGE SCALE GENOMIC DNA]</scope>
    <source>
        <strain evidence="2">Ind10</strain>
        <strain evidence="1">Ind11</strain>
    </source>
</reference>
<organism evidence="2 3">
    <name type="scientific">endosymbiont of Ridgeia piscesae</name>
    <dbReference type="NCBI Taxonomy" id="54398"/>
    <lineage>
        <taxon>Bacteria</taxon>
        <taxon>Pseudomonadati</taxon>
        <taxon>Pseudomonadota</taxon>
        <taxon>Gammaproteobacteria</taxon>
        <taxon>sulfur-oxidizing symbionts</taxon>
    </lineage>
</organism>
<gene>
    <name evidence="1" type="ORF">Ga0074115_102192</name>
    <name evidence="2" type="ORF">Ga0076813_12692</name>
</gene>
<dbReference type="AlphaFoldDB" id="A0A0T5Z683"/>
<evidence type="ECO:0000313" key="2">
    <source>
        <dbReference type="EMBL" id="KRT57998.1"/>
    </source>
</evidence>
<evidence type="ECO:0000313" key="3">
    <source>
        <dbReference type="Proteomes" id="UP000051276"/>
    </source>
</evidence>
<evidence type="ECO:0008006" key="5">
    <source>
        <dbReference type="Google" id="ProtNLM"/>
    </source>
</evidence>